<protein>
    <submittedName>
        <fullName evidence="7">Lipopolysaccharide export system ATP-binding protein LptB</fullName>
        <ecNumber evidence="7">3.6.3.-</ecNumber>
    </submittedName>
</protein>
<dbReference type="InterPro" id="IPR003439">
    <property type="entry name" value="ABC_transporter-like_ATP-bd"/>
</dbReference>
<evidence type="ECO:0000313" key="7">
    <source>
        <dbReference type="EMBL" id="CAB3791518.1"/>
    </source>
</evidence>
<name>A0A6S7BP97_9BURK</name>
<keyword evidence="3" id="KW-0472">Membrane</keyword>
<dbReference type="AlphaFoldDB" id="A0A6S7BP97"/>
<sequence length="265" mass="28631">MTPHTWILELEHVIYRAGATEILAGVDLRIGRGETHALIGPNGAGKSTVFDVISGRRRPQSGRVLFNDRDIRGLPPHAIRRRGVSRAFQLSALFDGMSVAENLRVAALGAHATRFSSDTPWRRLHARADLGGESDRLLDMLGLGARRDDRVDSLPYAQRRLLELGLAFAGDPSLVLLDEPTAGMSRDEARHTVALLRTLGAGKTLLIVEHDMSVVFELAHHISVLAQGAVIASGEPPVIRNDAGVRRVYAGAFAEAGDEAGRPLP</sequence>
<dbReference type="Pfam" id="PF00005">
    <property type="entry name" value="ABC_tran"/>
    <property type="match status" value="1"/>
</dbReference>
<dbReference type="InterPro" id="IPR027417">
    <property type="entry name" value="P-loop_NTPase"/>
</dbReference>
<evidence type="ECO:0000256" key="3">
    <source>
        <dbReference type="ARBA" id="ARBA00022519"/>
    </source>
</evidence>
<accession>A0A6S7BP97</accession>
<feature type="domain" description="ABC transporter" evidence="6">
    <location>
        <begin position="8"/>
        <end position="252"/>
    </location>
</feature>
<gene>
    <name evidence="7" type="primary">lptB_6</name>
    <name evidence="7" type="ORF">LMG28138_03174</name>
</gene>
<dbReference type="EC" id="3.6.3.-" evidence="7"/>
<keyword evidence="8" id="KW-1185">Reference proteome</keyword>
<keyword evidence="5 7" id="KW-0067">ATP-binding</keyword>
<dbReference type="CDD" id="cd03219">
    <property type="entry name" value="ABC_Mj1267_LivG_branched"/>
    <property type="match status" value="1"/>
</dbReference>
<keyword evidence="4" id="KW-0547">Nucleotide-binding</keyword>
<dbReference type="GO" id="GO:0005524">
    <property type="term" value="F:ATP binding"/>
    <property type="evidence" value="ECO:0007669"/>
    <property type="project" value="UniProtKB-KW"/>
</dbReference>
<evidence type="ECO:0000256" key="1">
    <source>
        <dbReference type="ARBA" id="ARBA00022448"/>
    </source>
</evidence>
<dbReference type="PANTHER" id="PTHR45772">
    <property type="entry name" value="CONSERVED COMPONENT OF ABC TRANSPORTER FOR NATURAL AMINO ACIDS-RELATED"/>
    <property type="match status" value="1"/>
</dbReference>
<dbReference type="Gene3D" id="3.40.50.300">
    <property type="entry name" value="P-loop containing nucleotide triphosphate hydrolases"/>
    <property type="match status" value="1"/>
</dbReference>
<dbReference type="GO" id="GO:0016887">
    <property type="term" value="F:ATP hydrolysis activity"/>
    <property type="evidence" value="ECO:0007669"/>
    <property type="project" value="InterPro"/>
</dbReference>
<dbReference type="Proteomes" id="UP000494115">
    <property type="component" value="Unassembled WGS sequence"/>
</dbReference>
<dbReference type="GO" id="GO:0005886">
    <property type="term" value="C:plasma membrane"/>
    <property type="evidence" value="ECO:0007669"/>
    <property type="project" value="TreeGrafter"/>
</dbReference>
<dbReference type="RefSeq" id="WP_175105709.1">
    <property type="nucleotide sequence ID" value="NZ_CADIKM010000014.1"/>
</dbReference>
<reference evidence="7 8" key="1">
    <citation type="submission" date="2020-04" db="EMBL/GenBank/DDBJ databases">
        <authorList>
            <person name="De Canck E."/>
        </authorList>
    </citation>
    <scope>NUCLEOTIDE SEQUENCE [LARGE SCALE GENOMIC DNA]</scope>
    <source>
        <strain evidence="7 8">LMG 28138</strain>
    </source>
</reference>
<evidence type="ECO:0000259" key="6">
    <source>
        <dbReference type="PROSITE" id="PS50893"/>
    </source>
</evidence>
<evidence type="ECO:0000256" key="2">
    <source>
        <dbReference type="ARBA" id="ARBA00022475"/>
    </source>
</evidence>
<keyword evidence="2" id="KW-1003">Cell membrane</keyword>
<dbReference type="PROSITE" id="PS50893">
    <property type="entry name" value="ABC_TRANSPORTER_2"/>
    <property type="match status" value="1"/>
</dbReference>
<keyword evidence="3" id="KW-0997">Cell inner membrane</keyword>
<dbReference type="InterPro" id="IPR003593">
    <property type="entry name" value="AAA+_ATPase"/>
</dbReference>
<proteinExistence type="predicted"/>
<dbReference type="SMART" id="SM00382">
    <property type="entry name" value="AAA"/>
    <property type="match status" value="1"/>
</dbReference>
<evidence type="ECO:0000256" key="4">
    <source>
        <dbReference type="ARBA" id="ARBA00022741"/>
    </source>
</evidence>
<keyword evidence="7" id="KW-0378">Hydrolase</keyword>
<keyword evidence="1" id="KW-0813">Transport</keyword>
<dbReference type="PANTHER" id="PTHR45772:SF2">
    <property type="entry name" value="ABC TRANSPORTER ATP-BINDING PROTEIN"/>
    <property type="match status" value="1"/>
</dbReference>
<evidence type="ECO:0000256" key="5">
    <source>
        <dbReference type="ARBA" id="ARBA00022840"/>
    </source>
</evidence>
<organism evidence="7 8">
    <name type="scientific">Pararobbsia alpina</name>
    <dbReference type="NCBI Taxonomy" id="621374"/>
    <lineage>
        <taxon>Bacteria</taxon>
        <taxon>Pseudomonadati</taxon>
        <taxon>Pseudomonadota</taxon>
        <taxon>Betaproteobacteria</taxon>
        <taxon>Burkholderiales</taxon>
        <taxon>Burkholderiaceae</taxon>
        <taxon>Pararobbsia</taxon>
    </lineage>
</organism>
<dbReference type="EMBL" id="CADIKM010000014">
    <property type="protein sequence ID" value="CAB3791518.1"/>
    <property type="molecule type" value="Genomic_DNA"/>
</dbReference>
<dbReference type="InterPro" id="IPR051120">
    <property type="entry name" value="ABC_AA/LPS_Transport"/>
</dbReference>
<dbReference type="SUPFAM" id="SSF52540">
    <property type="entry name" value="P-loop containing nucleoside triphosphate hydrolases"/>
    <property type="match status" value="1"/>
</dbReference>
<evidence type="ECO:0000313" key="8">
    <source>
        <dbReference type="Proteomes" id="UP000494115"/>
    </source>
</evidence>